<dbReference type="InterPro" id="IPR020904">
    <property type="entry name" value="Sc_DH/Rdtase_CS"/>
</dbReference>
<comment type="caution">
    <text evidence="3">The sequence shown here is derived from an EMBL/GenBank/DDBJ whole genome shotgun (WGS) entry which is preliminary data.</text>
</comment>
<accession>A0A235F4M9</accession>
<dbReference type="FunFam" id="3.40.50.720:FF:000084">
    <property type="entry name" value="Short-chain dehydrogenase reductase"/>
    <property type="match status" value="1"/>
</dbReference>
<dbReference type="SUPFAM" id="SSF51735">
    <property type="entry name" value="NAD(P)-binding Rossmann-fold domains"/>
    <property type="match status" value="1"/>
</dbReference>
<protein>
    <submittedName>
        <fullName evidence="3">Oxidoreductase</fullName>
    </submittedName>
</protein>
<organism evidence="3 4">
    <name type="scientific">Fictibacillus aquaticus</name>
    <dbReference type="NCBI Taxonomy" id="2021314"/>
    <lineage>
        <taxon>Bacteria</taxon>
        <taxon>Bacillati</taxon>
        <taxon>Bacillota</taxon>
        <taxon>Bacilli</taxon>
        <taxon>Bacillales</taxon>
        <taxon>Fictibacillaceae</taxon>
        <taxon>Fictibacillus</taxon>
    </lineage>
</organism>
<dbReference type="Proteomes" id="UP000215059">
    <property type="component" value="Unassembled WGS sequence"/>
</dbReference>
<sequence>MELPLKGKTALVTGAGRLGGIGASVCLMLAEKGADIFFTYYSPYDGDEEWKKGSESANLAARIREMGRKAGTIELDLSMTGTAPVLFDAAEKEIGIPDILVNNACYSKNDNIESLNEASIDLHYEINVRAVLMLCKEFSLRYKGEEGRIINLTSGQGIGPMTGDIAYAATKGAIQAVTATLAAELAPKKITVNSVNPGPTDTGWMDEDLRAVLLPKFPLGRIGMPEDAARIITFLASGESGWITGQTIHSEGGFLRK</sequence>
<dbReference type="PANTHER" id="PTHR48107">
    <property type="entry name" value="NADPH-DEPENDENT ALDEHYDE REDUCTASE-LIKE PROTEIN, CHLOROPLASTIC-RELATED"/>
    <property type="match status" value="1"/>
</dbReference>
<gene>
    <name evidence="3" type="ORF">CGZ90_18665</name>
</gene>
<dbReference type="GO" id="GO:0016614">
    <property type="term" value="F:oxidoreductase activity, acting on CH-OH group of donors"/>
    <property type="evidence" value="ECO:0007669"/>
    <property type="project" value="UniProtKB-ARBA"/>
</dbReference>
<dbReference type="EMBL" id="NOII01000027">
    <property type="protein sequence ID" value="OYD56221.1"/>
    <property type="molecule type" value="Genomic_DNA"/>
</dbReference>
<dbReference type="PRINTS" id="PR00080">
    <property type="entry name" value="SDRFAMILY"/>
</dbReference>
<dbReference type="NCBIfam" id="NF009389">
    <property type="entry name" value="PRK12748.1"/>
    <property type="match status" value="1"/>
</dbReference>
<proteinExistence type="inferred from homology"/>
<name>A0A235F4M9_9BACL</name>
<dbReference type="Pfam" id="PF13561">
    <property type="entry name" value="adh_short_C2"/>
    <property type="match status" value="1"/>
</dbReference>
<dbReference type="GO" id="GO:0008206">
    <property type="term" value="P:bile acid metabolic process"/>
    <property type="evidence" value="ECO:0007669"/>
    <property type="project" value="UniProtKB-ARBA"/>
</dbReference>
<evidence type="ECO:0000313" key="3">
    <source>
        <dbReference type="EMBL" id="OYD56221.1"/>
    </source>
</evidence>
<keyword evidence="2" id="KW-0560">Oxidoreductase</keyword>
<evidence type="ECO:0000313" key="4">
    <source>
        <dbReference type="Proteomes" id="UP000215059"/>
    </source>
</evidence>
<dbReference type="PROSITE" id="PS00061">
    <property type="entry name" value="ADH_SHORT"/>
    <property type="match status" value="1"/>
</dbReference>
<dbReference type="RefSeq" id="WP_094254031.1">
    <property type="nucleotide sequence ID" value="NZ_JBHLXL010000001.1"/>
</dbReference>
<dbReference type="InterPro" id="IPR002347">
    <property type="entry name" value="SDR_fam"/>
</dbReference>
<evidence type="ECO:0000256" key="1">
    <source>
        <dbReference type="ARBA" id="ARBA00006484"/>
    </source>
</evidence>
<reference evidence="3 4" key="1">
    <citation type="submission" date="2017-07" db="EMBL/GenBank/DDBJ databases">
        <title>Fictibacillus sp. nov. GDSW-R2A3 Genome sequencing and assembly.</title>
        <authorList>
            <person name="Mayilraj S."/>
        </authorList>
    </citation>
    <scope>NUCLEOTIDE SEQUENCE [LARGE SCALE GENOMIC DNA]</scope>
    <source>
        <strain evidence="3 4">GDSW-R2A3</strain>
    </source>
</reference>
<comment type="similarity">
    <text evidence="1">Belongs to the short-chain dehydrogenases/reductases (SDR) family.</text>
</comment>
<dbReference type="InterPro" id="IPR036291">
    <property type="entry name" value="NAD(P)-bd_dom_sf"/>
</dbReference>
<keyword evidence="4" id="KW-1185">Reference proteome</keyword>
<dbReference type="AlphaFoldDB" id="A0A235F4M9"/>
<dbReference type="PRINTS" id="PR00081">
    <property type="entry name" value="GDHRDH"/>
</dbReference>
<dbReference type="CDD" id="cd05233">
    <property type="entry name" value="SDR_c"/>
    <property type="match status" value="1"/>
</dbReference>
<dbReference type="Gene3D" id="3.40.50.720">
    <property type="entry name" value="NAD(P)-binding Rossmann-like Domain"/>
    <property type="match status" value="1"/>
</dbReference>
<dbReference type="OrthoDB" id="9803333at2"/>
<dbReference type="PANTHER" id="PTHR48107:SF7">
    <property type="entry name" value="RE15974P"/>
    <property type="match status" value="1"/>
</dbReference>
<evidence type="ECO:0000256" key="2">
    <source>
        <dbReference type="ARBA" id="ARBA00023002"/>
    </source>
</evidence>